<sequence length="80" mass="8968">KNRLKSQKYEGWKLSFGTQPGTHAYAWKSARSPRICVACNNQAIPGAKSPRISVDINQPPTHMRSSLLSRQGSLRIHQQP</sequence>
<keyword evidence="3" id="KW-1185">Reference proteome</keyword>
<evidence type="ECO:0000313" key="3">
    <source>
        <dbReference type="Proteomes" id="UP001341840"/>
    </source>
</evidence>
<dbReference type="Proteomes" id="UP001341840">
    <property type="component" value="Unassembled WGS sequence"/>
</dbReference>
<protein>
    <submittedName>
        <fullName evidence="2">Uncharacterized protein</fullName>
    </submittedName>
</protein>
<evidence type="ECO:0000256" key="1">
    <source>
        <dbReference type="SAM" id="MobiDB-lite"/>
    </source>
</evidence>
<feature type="region of interest" description="Disordered" evidence="1">
    <location>
        <begin position="50"/>
        <end position="80"/>
    </location>
</feature>
<name>A0ABU6SZ42_9FABA</name>
<proteinExistence type="predicted"/>
<feature type="non-terminal residue" evidence="2">
    <location>
        <position position="1"/>
    </location>
</feature>
<gene>
    <name evidence="2" type="ORF">PIB30_106545</name>
</gene>
<feature type="non-terminal residue" evidence="2">
    <location>
        <position position="80"/>
    </location>
</feature>
<reference evidence="2 3" key="1">
    <citation type="journal article" date="2023" name="Plants (Basel)">
        <title>Bridging the Gap: Combining Genomics and Transcriptomics Approaches to Understand Stylosanthes scabra, an Orphan Legume from the Brazilian Caatinga.</title>
        <authorList>
            <person name="Ferreira-Neto J.R.C."/>
            <person name="da Silva M.D."/>
            <person name="Binneck E."/>
            <person name="de Melo N.F."/>
            <person name="da Silva R.H."/>
            <person name="de Melo A.L.T.M."/>
            <person name="Pandolfi V."/>
            <person name="Bustamante F.O."/>
            <person name="Brasileiro-Vidal A.C."/>
            <person name="Benko-Iseppon A.M."/>
        </authorList>
    </citation>
    <scope>NUCLEOTIDE SEQUENCE [LARGE SCALE GENOMIC DNA]</scope>
    <source>
        <tissue evidence="2">Leaves</tissue>
    </source>
</reference>
<dbReference type="EMBL" id="JASCZI010064651">
    <property type="protein sequence ID" value="MED6141742.1"/>
    <property type="molecule type" value="Genomic_DNA"/>
</dbReference>
<organism evidence="2 3">
    <name type="scientific">Stylosanthes scabra</name>
    <dbReference type="NCBI Taxonomy" id="79078"/>
    <lineage>
        <taxon>Eukaryota</taxon>
        <taxon>Viridiplantae</taxon>
        <taxon>Streptophyta</taxon>
        <taxon>Embryophyta</taxon>
        <taxon>Tracheophyta</taxon>
        <taxon>Spermatophyta</taxon>
        <taxon>Magnoliopsida</taxon>
        <taxon>eudicotyledons</taxon>
        <taxon>Gunneridae</taxon>
        <taxon>Pentapetalae</taxon>
        <taxon>rosids</taxon>
        <taxon>fabids</taxon>
        <taxon>Fabales</taxon>
        <taxon>Fabaceae</taxon>
        <taxon>Papilionoideae</taxon>
        <taxon>50 kb inversion clade</taxon>
        <taxon>dalbergioids sensu lato</taxon>
        <taxon>Dalbergieae</taxon>
        <taxon>Pterocarpus clade</taxon>
        <taxon>Stylosanthes</taxon>
    </lineage>
</organism>
<feature type="compositionally biased region" description="Low complexity" evidence="1">
    <location>
        <begin position="64"/>
        <end position="80"/>
    </location>
</feature>
<comment type="caution">
    <text evidence="2">The sequence shown here is derived from an EMBL/GenBank/DDBJ whole genome shotgun (WGS) entry which is preliminary data.</text>
</comment>
<accession>A0ABU6SZ42</accession>
<evidence type="ECO:0000313" key="2">
    <source>
        <dbReference type="EMBL" id="MED6141742.1"/>
    </source>
</evidence>